<dbReference type="PROSITE" id="PS51257">
    <property type="entry name" value="PROKAR_LIPOPROTEIN"/>
    <property type="match status" value="1"/>
</dbReference>
<proteinExistence type="predicted"/>
<dbReference type="AlphaFoldDB" id="A0A532V1E9"/>
<reference evidence="2 3" key="1">
    <citation type="submission" date="2017-06" db="EMBL/GenBank/DDBJ databases">
        <title>Novel microbial phyla capable of carbon fixation and sulfur reduction in deep-sea sediments.</title>
        <authorList>
            <person name="Huang J."/>
            <person name="Baker B."/>
            <person name="Wang Y."/>
        </authorList>
    </citation>
    <scope>NUCLEOTIDE SEQUENCE [LARGE SCALE GENOMIC DNA]</scope>
    <source>
        <strain evidence="2">B3_LCP</strain>
    </source>
</reference>
<dbReference type="EMBL" id="NJBN01000003">
    <property type="protein sequence ID" value="TKJ41046.1"/>
    <property type="molecule type" value="Genomic_DNA"/>
</dbReference>
<accession>A0A532V1E9</accession>
<dbReference type="InterPro" id="IPR011429">
    <property type="entry name" value="Cyt_c_Planctomycete-type"/>
</dbReference>
<organism evidence="2 3">
    <name type="scientific">candidate division LCP-89 bacterium B3_LCP</name>
    <dbReference type="NCBI Taxonomy" id="2012998"/>
    <lineage>
        <taxon>Bacteria</taxon>
        <taxon>Pseudomonadati</taxon>
        <taxon>Bacteria division LCP-89</taxon>
    </lineage>
</organism>
<feature type="domain" description="Cytochrome C Planctomycete-type" evidence="1">
    <location>
        <begin position="63"/>
        <end position="121"/>
    </location>
</feature>
<sequence length="238" mass="25901">MYKMKWFLSVSVIVAVMLIGYGCDQGSTEFVLYDIPICPGDTSGGGTPSLVYEDLFPLLNDHCWVCHQPPPSQNNGYLDLTVYEELMNAQTTHAPLVIPGEPDSSYFLISLTDSADVRMPPGGPYLAQSAIDSVYQWIADGASGGSAVQPGVPVSTSLSLCWEDSTKQNLIITMTLPAGSQTNLDLSDQSYSINVELINAMLSVGTHQVIHDFTPYAPGIYGVSFSTDYYSETIWFEI</sequence>
<comment type="caution">
    <text evidence="2">The sequence shown here is derived from an EMBL/GenBank/DDBJ whole genome shotgun (WGS) entry which is preliminary data.</text>
</comment>
<protein>
    <recommendedName>
        <fullName evidence="1">Cytochrome C Planctomycete-type domain-containing protein</fullName>
    </recommendedName>
</protein>
<dbReference type="Proteomes" id="UP000319619">
    <property type="component" value="Unassembled WGS sequence"/>
</dbReference>
<evidence type="ECO:0000313" key="2">
    <source>
        <dbReference type="EMBL" id="TKJ41046.1"/>
    </source>
</evidence>
<gene>
    <name evidence="2" type="ORF">CEE37_05110</name>
</gene>
<dbReference type="Pfam" id="PF07635">
    <property type="entry name" value="PSCyt1"/>
    <property type="match status" value="1"/>
</dbReference>
<name>A0A532V1E9_UNCL8</name>
<evidence type="ECO:0000313" key="3">
    <source>
        <dbReference type="Proteomes" id="UP000319619"/>
    </source>
</evidence>
<evidence type="ECO:0000259" key="1">
    <source>
        <dbReference type="Pfam" id="PF07635"/>
    </source>
</evidence>